<dbReference type="PATRIC" id="fig|264459.3.peg.7107"/>
<proteinExistence type="inferred from homology"/>
<dbReference type="GO" id="GO:0003700">
    <property type="term" value="F:DNA-binding transcription factor activity"/>
    <property type="evidence" value="ECO:0007669"/>
    <property type="project" value="TreeGrafter"/>
</dbReference>
<comment type="caution">
    <text evidence="3">The sequence shown here is derived from an EMBL/GenBank/DDBJ whole genome shotgun (WGS) entry which is preliminary data.</text>
</comment>
<evidence type="ECO:0000313" key="3">
    <source>
        <dbReference type="EMBL" id="KPY69115.1"/>
    </source>
</evidence>
<dbReference type="EMBL" id="LJRI01001225">
    <property type="protein sequence ID" value="KPY69115.1"/>
    <property type="molecule type" value="Genomic_DNA"/>
</dbReference>
<protein>
    <submittedName>
        <fullName evidence="3">Putative LysR family transcriptional regulator</fullName>
    </submittedName>
</protein>
<dbReference type="InterPro" id="IPR058163">
    <property type="entry name" value="LysR-type_TF_proteobact-type"/>
</dbReference>
<organism evidence="3 4">
    <name type="scientific">Pseudomonas syringae pv. spinaceae</name>
    <dbReference type="NCBI Taxonomy" id="264459"/>
    <lineage>
        <taxon>Bacteria</taxon>
        <taxon>Pseudomonadati</taxon>
        <taxon>Pseudomonadota</taxon>
        <taxon>Gammaproteobacteria</taxon>
        <taxon>Pseudomonadales</taxon>
        <taxon>Pseudomonadaceae</taxon>
        <taxon>Pseudomonas</taxon>
        <taxon>Pseudomonas syringae</taxon>
    </lineage>
</organism>
<gene>
    <name evidence="3" type="ORF">ALO94_04577</name>
</gene>
<reference evidence="3 4" key="1">
    <citation type="submission" date="2015-09" db="EMBL/GenBank/DDBJ databases">
        <title>Genome announcement of multiple Pseudomonas syringae strains.</title>
        <authorList>
            <person name="Thakur S."/>
            <person name="Wang P.W."/>
            <person name="Gong Y."/>
            <person name="Weir B.S."/>
            <person name="Guttman D.S."/>
        </authorList>
    </citation>
    <scope>NUCLEOTIDE SEQUENCE [LARGE SCALE GENOMIC DNA]</scope>
    <source>
        <strain evidence="3 4">ICMP16929</strain>
    </source>
</reference>
<accession>A0A0Q0AYS7</accession>
<name>A0A0Q0AYS7_PSESX</name>
<dbReference type="GO" id="GO:0043565">
    <property type="term" value="F:sequence-specific DNA binding"/>
    <property type="evidence" value="ECO:0007669"/>
    <property type="project" value="TreeGrafter"/>
</dbReference>
<dbReference type="SUPFAM" id="SSF53850">
    <property type="entry name" value="Periplasmic binding protein-like II"/>
    <property type="match status" value="1"/>
</dbReference>
<feature type="domain" description="LysR substrate-binding" evidence="2">
    <location>
        <begin position="96"/>
        <end position="283"/>
    </location>
</feature>
<evidence type="ECO:0000313" key="4">
    <source>
        <dbReference type="Proteomes" id="UP000050384"/>
    </source>
</evidence>
<dbReference type="Gene3D" id="3.40.190.290">
    <property type="match status" value="1"/>
</dbReference>
<sequence>MHICMAYELGRSSIFSDDCAVGQFVGRGACLGCQPSYRQSSTGLAGAALNVRLVDRLARESRLTGVGQQILQDALDIEAKSFAIERRCLASSTTVRAKVSITAPPILARHFLAPHVAALARLHPLVQLSILSEPHVASLSRLEADLALRLALPIEDTDIIKKVGQMRFALYAGCDYPHAQDAEQWEFIGYTNRQADFAHKRWLYEVIGSKRLACELADLSHQYEAACTGIAVAGIPCFLGDADPRLTRLESSIPMLDLDIWVAMHPDSRGDPVVRHISQTIAQLLESAGLGLP</sequence>
<dbReference type="PANTHER" id="PTHR30537">
    <property type="entry name" value="HTH-TYPE TRANSCRIPTIONAL REGULATOR"/>
    <property type="match status" value="1"/>
</dbReference>
<dbReference type="AlphaFoldDB" id="A0A0Q0AYS7"/>
<dbReference type="PANTHER" id="PTHR30537:SF3">
    <property type="entry name" value="TRANSCRIPTIONAL REGULATORY PROTEIN"/>
    <property type="match status" value="1"/>
</dbReference>
<dbReference type="GO" id="GO:0006351">
    <property type="term" value="P:DNA-templated transcription"/>
    <property type="evidence" value="ECO:0007669"/>
    <property type="project" value="TreeGrafter"/>
</dbReference>
<evidence type="ECO:0000256" key="1">
    <source>
        <dbReference type="ARBA" id="ARBA00009437"/>
    </source>
</evidence>
<comment type="similarity">
    <text evidence="1">Belongs to the LysR transcriptional regulatory family.</text>
</comment>
<dbReference type="InterPro" id="IPR005119">
    <property type="entry name" value="LysR_subst-bd"/>
</dbReference>
<dbReference type="Proteomes" id="UP000050384">
    <property type="component" value="Unassembled WGS sequence"/>
</dbReference>
<evidence type="ECO:0000259" key="2">
    <source>
        <dbReference type="Pfam" id="PF03466"/>
    </source>
</evidence>
<dbReference type="Pfam" id="PF03466">
    <property type="entry name" value="LysR_substrate"/>
    <property type="match status" value="1"/>
</dbReference>